<evidence type="ECO:0000256" key="3">
    <source>
        <dbReference type="ARBA" id="ARBA00023002"/>
    </source>
</evidence>
<dbReference type="EMBL" id="MVIC01000020">
    <property type="protein sequence ID" value="ORB14006.1"/>
    <property type="molecule type" value="Genomic_DNA"/>
</dbReference>
<dbReference type="AlphaFoldDB" id="A0A7I7PCT3"/>
<name>A0A7I7PCT3_9MYCO</name>
<keyword evidence="8" id="KW-1185">Reference proteome</keyword>
<evidence type="ECO:0000313" key="7">
    <source>
        <dbReference type="EMBL" id="ORB14006.1"/>
    </source>
</evidence>
<evidence type="ECO:0000256" key="4">
    <source>
        <dbReference type="ARBA" id="ARBA00023033"/>
    </source>
</evidence>
<reference evidence="6" key="3">
    <citation type="submission" date="2020-02" db="EMBL/GenBank/DDBJ databases">
        <authorList>
            <person name="Matsumoto Y."/>
            <person name="Motooka D."/>
            <person name="Nakamura S."/>
        </authorList>
    </citation>
    <scope>NUCLEOTIDE SEQUENCE</scope>
    <source>
        <strain evidence="6">JCM 16367</strain>
    </source>
</reference>
<gene>
    <name evidence="7" type="ORF">BST37_12430</name>
    <name evidence="6" type="ORF">MNVI_17420</name>
</gene>
<organism evidence="6 9">
    <name type="scientific">Mycobacterium noviomagense</name>
    <dbReference type="NCBI Taxonomy" id="459858"/>
    <lineage>
        <taxon>Bacteria</taxon>
        <taxon>Bacillati</taxon>
        <taxon>Actinomycetota</taxon>
        <taxon>Actinomycetes</taxon>
        <taxon>Mycobacteriales</taxon>
        <taxon>Mycobacteriaceae</taxon>
        <taxon>Mycobacterium</taxon>
    </lineage>
</organism>
<protein>
    <submittedName>
        <fullName evidence="6">Alkanesulfonate monooxygenase</fullName>
    </submittedName>
</protein>
<dbReference type="Proteomes" id="UP000466894">
    <property type="component" value="Chromosome"/>
</dbReference>
<reference evidence="6 9" key="2">
    <citation type="journal article" date="2019" name="Emerg. Microbes Infect.">
        <title>Comprehensive subspecies identification of 175 nontuberculous mycobacteria species based on 7547 genomic profiles.</title>
        <authorList>
            <person name="Matsumoto Y."/>
            <person name="Kinjo T."/>
            <person name="Motooka D."/>
            <person name="Nabeya D."/>
            <person name="Jung N."/>
            <person name="Uechi K."/>
            <person name="Horii T."/>
            <person name="Iida T."/>
            <person name="Fujita J."/>
            <person name="Nakamura S."/>
        </authorList>
    </citation>
    <scope>NUCLEOTIDE SEQUENCE [LARGE SCALE GENOMIC DNA]</scope>
    <source>
        <strain evidence="6 9">JCM 16367</strain>
    </source>
</reference>
<dbReference type="GO" id="GO:0008726">
    <property type="term" value="F:alkanesulfonate monooxygenase activity"/>
    <property type="evidence" value="ECO:0007669"/>
    <property type="project" value="TreeGrafter"/>
</dbReference>
<dbReference type="SUPFAM" id="SSF51679">
    <property type="entry name" value="Bacterial luciferase-like"/>
    <property type="match status" value="1"/>
</dbReference>
<dbReference type="Pfam" id="PF00296">
    <property type="entry name" value="Bac_luciferase"/>
    <property type="match status" value="1"/>
</dbReference>
<keyword evidence="1" id="KW-0285">Flavoprotein</keyword>
<dbReference type="CDD" id="cd01094">
    <property type="entry name" value="Alkanesulfonate_monoxygenase"/>
    <property type="match status" value="1"/>
</dbReference>
<dbReference type="InterPro" id="IPR011251">
    <property type="entry name" value="Luciferase-like_dom"/>
</dbReference>
<proteinExistence type="predicted"/>
<keyword evidence="3" id="KW-0560">Oxidoreductase</keyword>
<evidence type="ECO:0000313" key="9">
    <source>
        <dbReference type="Proteomes" id="UP000466894"/>
    </source>
</evidence>
<dbReference type="InterPro" id="IPR050172">
    <property type="entry name" value="SsuD_RutA_monooxygenase"/>
</dbReference>
<feature type="domain" description="Luciferase-like" evidence="5">
    <location>
        <begin position="26"/>
        <end position="339"/>
    </location>
</feature>
<evidence type="ECO:0000313" key="6">
    <source>
        <dbReference type="EMBL" id="BBY06424.1"/>
    </source>
</evidence>
<reference evidence="7 8" key="1">
    <citation type="submission" date="2017-02" db="EMBL/GenBank/DDBJ databases">
        <title>The new phylogeny of genus Mycobacterium.</title>
        <authorList>
            <person name="Tortoli E."/>
            <person name="Trovato A."/>
            <person name="Cirillo D.M."/>
        </authorList>
    </citation>
    <scope>NUCLEOTIDE SEQUENCE [LARGE SCALE GENOMIC DNA]</scope>
    <source>
        <strain evidence="7 8">DSM 45145</strain>
    </source>
</reference>
<dbReference type="EMBL" id="AP022583">
    <property type="protein sequence ID" value="BBY06424.1"/>
    <property type="molecule type" value="Genomic_DNA"/>
</dbReference>
<sequence length="394" mass="43000">MSIHLHWFLPTYGDSRDLIAGGHGSTMRGDRPADLRYLTQLAHAAEINGFEAVLTPTGQWCEDAWLSTAMLVDATESLKFLVALRPGLVSPTLAAQMAATFQWQSGGRLLLNVVTGGESIEQRAFGDFLTKEQRYVRCAEFLDIVRQLWTSTEPVTFTGEHLRVEQAALARRPDPLPSIFFGGSSAGAGQVAARFADTYLTWGEPPGQVREKLDWIRRLARAHGRKLSYGIRLHVISRDTSEQAWAEANRLLGALDPQTVAAAQQSLSRSESEGQRRMRQLHGGGTAFDQGVDARALEIYPNLWSGVGLVRGGAGTALVGSHQEVADRITEYAQLGLDHFILSGYPHLEEAYTFGEKVRPILARRGLLGEDADGKTTGPARSAFLPHLGDVSAS</sequence>
<dbReference type="Proteomes" id="UP000192374">
    <property type="component" value="Unassembled WGS sequence"/>
</dbReference>
<dbReference type="PANTHER" id="PTHR42847:SF4">
    <property type="entry name" value="ALKANESULFONATE MONOOXYGENASE-RELATED"/>
    <property type="match status" value="1"/>
</dbReference>
<dbReference type="Gene3D" id="3.20.20.30">
    <property type="entry name" value="Luciferase-like domain"/>
    <property type="match status" value="1"/>
</dbReference>
<evidence type="ECO:0000313" key="8">
    <source>
        <dbReference type="Proteomes" id="UP000192374"/>
    </source>
</evidence>
<evidence type="ECO:0000259" key="5">
    <source>
        <dbReference type="Pfam" id="PF00296"/>
    </source>
</evidence>
<dbReference type="RefSeq" id="WP_083088091.1">
    <property type="nucleotide sequence ID" value="NZ_AP022583.1"/>
</dbReference>
<evidence type="ECO:0000256" key="2">
    <source>
        <dbReference type="ARBA" id="ARBA00022643"/>
    </source>
</evidence>
<dbReference type="GO" id="GO:0046306">
    <property type="term" value="P:alkanesulfonate catabolic process"/>
    <property type="evidence" value="ECO:0007669"/>
    <property type="project" value="TreeGrafter"/>
</dbReference>
<dbReference type="KEGG" id="mnv:MNVI_17420"/>
<dbReference type="InterPro" id="IPR036661">
    <property type="entry name" value="Luciferase-like_sf"/>
</dbReference>
<dbReference type="PANTHER" id="PTHR42847">
    <property type="entry name" value="ALKANESULFONATE MONOOXYGENASE"/>
    <property type="match status" value="1"/>
</dbReference>
<accession>A0A7I7PCT3</accession>
<keyword evidence="4 6" id="KW-0503">Monooxygenase</keyword>
<evidence type="ECO:0000256" key="1">
    <source>
        <dbReference type="ARBA" id="ARBA00022630"/>
    </source>
</evidence>
<dbReference type="OrthoDB" id="9814695at2"/>
<keyword evidence="2" id="KW-0288">FMN</keyword>